<dbReference type="PANTHER" id="PTHR31901:SF9">
    <property type="entry name" value="GH3 DOMAIN-CONTAINING PROTEIN"/>
    <property type="match status" value="1"/>
</dbReference>
<evidence type="ECO:0000259" key="2">
    <source>
        <dbReference type="Pfam" id="PF23572"/>
    </source>
</evidence>
<dbReference type="RefSeq" id="WP_209375782.1">
    <property type="nucleotide sequence ID" value="NZ_JAGIZA010000013.1"/>
</dbReference>
<organism evidence="3 4">
    <name type="scientific">Roseomonas indoligenes</name>
    <dbReference type="NCBI Taxonomy" id="2820811"/>
    <lineage>
        <taxon>Bacteria</taxon>
        <taxon>Pseudomonadati</taxon>
        <taxon>Pseudomonadota</taxon>
        <taxon>Alphaproteobacteria</taxon>
        <taxon>Acetobacterales</taxon>
        <taxon>Roseomonadaceae</taxon>
        <taxon>Roseomonas</taxon>
    </lineage>
</organism>
<dbReference type="GO" id="GO:0005737">
    <property type="term" value="C:cytoplasm"/>
    <property type="evidence" value="ECO:0007669"/>
    <property type="project" value="TreeGrafter"/>
</dbReference>
<dbReference type="AlphaFoldDB" id="A0A940S7E7"/>
<accession>A0A940S7E7</accession>
<proteinExistence type="predicted"/>
<dbReference type="GO" id="GO:0016881">
    <property type="term" value="F:acid-amino acid ligase activity"/>
    <property type="evidence" value="ECO:0007669"/>
    <property type="project" value="TreeGrafter"/>
</dbReference>
<evidence type="ECO:0000313" key="3">
    <source>
        <dbReference type="EMBL" id="MBP0494984.1"/>
    </source>
</evidence>
<dbReference type="InterPro" id="IPR055378">
    <property type="entry name" value="GH3_C"/>
</dbReference>
<evidence type="ECO:0000259" key="1">
    <source>
        <dbReference type="Pfam" id="PF23571"/>
    </source>
</evidence>
<sequence>MIDATPLLRLYAAQRLERLRRLDPVRAQERTLGRLLRRAAGTEFGRAHGFRSIHSVRDYQAAVPLRRFDDFWRDWIEPAFPVVRNRIWPGTIPYYALSSGTSGARTKHIPVTRAMARSNRRATLDLLTHHLENRPESRVFGGKSLMLGGSTDLMRLAPGVEAGDLSGIAQREVPWWARSRLFPPAEIALIPDWDRKVERLAEAALREDLRVIGGTPTWLLVLFERLLERAGGGERRLADLFPNLGMLVHGGVRFDPFRPGFERLLAGSRAELREVYPASEGFVAVADRLPGQGMRMLLDNGIFFEFVPIGEVDSPNPTRHWIGNAEPGQDYALILTTNAGLWSYVLGDTVRLVDRAPPRLLVTGRTSYFLNAFGEHLTGEQIEEGVLAAAAAVGIEVGEFMFGPLFPREGRAPAHWLAAEAAGPADAARFAASLDAALRHSNANFGDDRQYGRLAPPSITFLPPGAFAAWMRRRGKLGGQNKVPRIVQDDRPLEELLVWHQKHSSMPFSPGSHAASQEEE</sequence>
<reference evidence="3" key="1">
    <citation type="submission" date="2021-03" db="EMBL/GenBank/DDBJ databases">
        <authorList>
            <person name="So Y."/>
        </authorList>
    </citation>
    <scope>NUCLEOTIDE SEQUENCE</scope>
    <source>
        <strain evidence="3">SG15</strain>
    </source>
</reference>
<gene>
    <name evidence="3" type="ORF">J5Y10_19535</name>
</gene>
<feature type="domain" description="GH3 C-terminal" evidence="2">
    <location>
        <begin position="381"/>
        <end position="489"/>
    </location>
</feature>
<dbReference type="Pfam" id="PF03321">
    <property type="entry name" value="GH3"/>
    <property type="match status" value="1"/>
</dbReference>
<dbReference type="PANTHER" id="PTHR31901">
    <property type="entry name" value="GH3 DOMAIN-CONTAINING PROTEIN"/>
    <property type="match status" value="1"/>
</dbReference>
<comment type="caution">
    <text evidence="3">The sequence shown here is derived from an EMBL/GenBank/DDBJ whole genome shotgun (WGS) entry which is preliminary data.</text>
</comment>
<protein>
    <submittedName>
        <fullName evidence="3">GH3 auxin-responsive promoter family protein</fullName>
    </submittedName>
</protein>
<feature type="domain" description="GH3 middle" evidence="1">
    <location>
        <begin position="296"/>
        <end position="364"/>
    </location>
</feature>
<keyword evidence="4" id="KW-1185">Reference proteome</keyword>
<dbReference type="Pfam" id="PF23572">
    <property type="entry name" value="GH3_C"/>
    <property type="match status" value="1"/>
</dbReference>
<dbReference type="EMBL" id="JAGIZA010000013">
    <property type="protein sequence ID" value="MBP0494984.1"/>
    <property type="molecule type" value="Genomic_DNA"/>
</dbReference>
<evidence type="ECO:0000313" key="4">
    <source>
        <dbReference type="Proteomes" id="UP000677537"/>
    </source>
</evidence>
<dbReference type="Pfam" id="PF23571">
    <property type="entry name" value="GH3_M"/>
    <property type="match status" value="1"/>
</dbReference>
<dbReference type="InterPro" id="IPR055377">
    <property type="entry name" value="GH3_M"/>
</dbReference>
<dbReference type="InterPro" id="IPR004993">
    <property type="entry name" value="GH3"/>
</dbReference>
<dbReference type="Proteomes" id="UP000677537">
    <property type="component" value="Unassembled WGS sequence"/>
</dbReference>
<name>A0A940S7E7_9PROT</name>